<keyword evidence="3" id="KW-1185">Reference proteome</keyword>
<organism evidence="2 3">
    <name type="scientific">Flavobacterium cheonanense</name>
    <dbReference type="NCBI Taxonomy" id="706183"/>
    <lineage>
        <taxon>Bacteria</taxon>
        <taxon>Pseudomonadati</taxon>
        <taxon>Bacteroidota</taxon>
        <taxon>Flavobacteriia</taxon>
        <taxon>Flavobacteriales</taxon>
        <taxon>Flavobacteriaceae</taxon>
        <taxon>Flavobacterium</taxon>
    </lineage>
</organism>
<reference evidence="3" key="1">
    <citation type="journal article" date="2019" name="Int. J. Syst. Evol. Microbiol.">
        <title>The Global Catalogue of Microorganisms (GCM) 10K type strain sequencing project: providing services to taxonomists for standard genome sequencing and annotation.</title>
        <authorList>
            <consortium name="The Broad Institute Genomics Platform"/>
            <consortium name="The Broad Institute Genome Sequencing Center for Infectious Disease"/>
            <person name="Wu L."/>
            <person name="Ma J."/>
        </authorList>
    </citation>
    <scope>NUCLEOTIDE SEQUENCE [LARGE SCALE GENOMIC DNA]</scope>
    <source>
        <strain evidence="3">JCM 17069</strain>
    </source>
</reference>
<evidence type="ECO:0000313" key="2">
    <source>
        <dbReference type="EMBL" id="GAA4060589.1"/>
    </source>
</evidence>
<evidence type="ECO:0000256" key="1">
    <source>
        <dbReference type="SAM" id="SignalP"/>
    </source>
</evidence>
<name>A0ABP7V704_9FLAO</name>
<dbReference type="Proteomes" id="UP001500367">
    <property type="component" value="Unassembled WGS sequence"/>
</dbReference>
<sequence length="155" mass="18625">MKMKKLLILLFITTFCFSQEKALTISQIDSIVKKIRPKIESSGILKKKKKIIGGFGNTIYEYKKKLIYSYYNESTKEKEFEFFHFYEFYYFNESPIFIKINIEKTNIKDKSKEVFKAELNETESTSFKEIKNPFLINLRMKLNRIIFDFINNMPE</sequence>
<evidence type="ECO:0008006" key="4">
    <source>
        <dbReference type="Google" id="ProtNLM"/>
    </source>
</evidence>
<comment type="caution">
    <text evidence="2">The sequence shown here is derived from an EMBL/GenBank/DDBJ whole genome shotgun (WGS) entry which is preliminary data.</text>
</comment>
<gene>
    <name evidence="2" type="ORF">GCM10022389_01140</name>
</gene>
<feature type="signal peptide" evidence="1">
    <location>
        <begin position="1"/>
        <end position="18"/>
    </location>
</feature>
<dbReference type="EMBL" id="BAABCT010000001">
    <property type="protein sequence ID" value="GAA4060589.1"/>
    <property type="molecule type" value="Genomic_DNA"/>
</dbReference>
<evidence type="ECO:0000313" key="3">
    <source>
        <dbReference type="Proteomes" id="UP001500367"/>
    </source>
</evidence>
<protein>
    <recommendedName>
        <fullName evidence="4">DUF4468 domain-containing protein</fullName>
    </recommendedName>
</protein>
<feature type="chain" id="PRO_5046612206" description="DUF4468 domain-containing protein" evidence="1">
    <location>
        <begin position="19"/>
        <end position="155"/>
    </location>
</feature>
<accession>A0ABP7V704</accession>
<proteinExistence type="predicted"/>
<keyword evidence="1" id="KW-0732">Signal</keyword>